<name>A0A1B6NWB3_9ZZZZ</name>
<dbReference type="AlphaFoldDB" id="A0A1B6NWB3"/>
<evidence type="ECO:0000313" key="1">
    <source>
        <dbReference type="EMBL" id="KTF07638.1"/>
    </source>
</evidence>
<dbReference type="EMBL" id="AYSL01000421">
    <property type="protein sequence ID" value="KTF07638.1"/>
    <property type="molecule type" value="Genomic_DNA"/>
</dbReference>
<comment type="caution">
    <text evidence="1">The sequence shown here is derived from an EMBL/GenBank/DDBJ whole genome shotgun (WGS) entry which is preliminary data.</text>
</comment>
<protein>
    <submittedName>
        <fullName evidence="1">Secreted protein</fullName>
    </submittedName>
</protein>
<organism evidence="1">
    <name type="scientific">marine sediment metagenome</name>
    <dbReference type="NCBI Taxonomy" id="412755"/>
    <lineage>
        <taxon>unclassified sequences</taxon>
        <taxon>metagenomes</taxon>
        <taxon>ecological metagenomes</taxon>
    </lineage>
</organism>
<sequence length="39" mass="4082">MNSAPLTSFTVKLIPSTVILPLCAMYFASASGAFTQNST</sequence>
<gene>
    <name evidence="1" type="ORF">MGSAQ_000866</name>
</gene>
<proteinExistence type="predicted"/>
<reference evidence="1" key="1">
    <citation type="submission" date="2013-11" db="EMBL/GenBank/DDBJ databases">
        <title>Microbial diversity, functional groups and degradation webs in Northern and Southern Mediterranean and Red Sea marine crude oil polluted sites.</title>
        <authorList>
            <person name="Daffonchio D."/>
            <person name="Mapelli F."/>
            <person name="Ferrer M."/>
            <person name="Richter M."/>
            <person name="Cherif A."/>
            <person name="Malkawi H.I."/>
            <person name="Yakimov M.M."/>
            <person name="Abdel-Fattah Y.R."/>
            <person name="Blaghen M."/>
            <person name="Golyshin P.N."/>
            <person name="Kalogerakis N."/>
            <person name="Boon N."/>
            <person name="Magagnini M."/>
            <person name="Fava F."/>
        </authorList>
    </citation>
    <scope>NUCLEOTIDE SEQUENCE</scope>
</reference>
<accession>A0A1B6NWB3</accession>